<feature type="compositionally biased region" description="Low complexity" evidence="1">
    <location>
        <begin position="98"/>
        <end position="111"/>
    </location>
</feature>
<feature type="compositionally biased region" description="Polar residues" evidence="1">
    <location>
        <begin position="438"/>
        <end position="462"/>
    </location>
</feature>
<gene>
    <name evidence="2" type="ORF">L203_100891</name>
</gene>
<dbReference type="OrthoDB" id="2595104at2759"/>
<accession>A0A1E3I977</accession>
<dbReference type="VEuPathDB" id="FungiDB:L203_05086"/>
<feature type="region of interest" description="Disordered" evidence="1">
    <location>
        <begin position="328"/>
        <end position="495"/>
    </location>
</feature>
<reference evidence="2" key="3">
    <citation type="submission" date="2024-01" db="EMBL/GenBank/DDBJ databases">
        <authorList>
            <person name="Coelho M.A."/>
            <person name="David-Palma M."/>
            <person name="Shea T."/>
            <person name="Sun S."/>
            <person name="Cuomo C.A."/>
            <person name="Heitman J."/>
        </authorList>
    </citation>
    <scope>NUCLEOTIDE SEQUENCE</scope>
    <source>
        <strain evidence="2">CBS 7841</strain>
    </source>
</reference>
<feature type="compositionally biased region" description="Polar residues" evidence="1">
    <location>
        <begin position="112"/>
        <end position="124"/>
    </location>
</feature>
<feature type="compositionally biased region" description="Basic and acidic residues" evidence="1">
    <location>
        <begin position="413"/>
        <end position="432"/>
    </location>
</feature>
<reference evidence="2" key="2">
    <citation type="journal article" date="2022" name="Elife">
        <title>Obligate sexual reproduction of a homothallic fungus closely related to the Cryptococcus pathogenic species complex.</title>
        <authorList>
            <person name="Passer A.R."/>
            <person name="Clancey S.A."/>
            <person name="Shea T."/>
            <person name="David-Palma M."/>
            <person name="Averette A.F."/>
            <person name="Boekhout T."/>
            <person name="Porcel B.M."/>
            <person name="Nowrousian M."/>
            <person name="Cuomo C.A."/>
            <person name="Sun S."/>
            <person name="Heitman J."/>
            <person name="Coelho M.A."/>
        </authorList>
    </citation>
    <scope>NUCLEOTIDE SEQUENCE</scope>
    <source>
        <strain evidence="2">CBS 7841</strain>
    </source>
</reference>
<dbReference type="RefSeq" id="XP_066066440.1">
    <property type="nucleotide sequence ID" value="XM_066210343.1"/>
</dbReference>
<dbReference type="Proteomes" id="UP000094043">
    <property type="component" value="Chromosome 1"/>
</dbReference>
<feature type="region of interest" description="Disordered" evidence="1">
    <location>
        <begin position="70"/>
        <end position="135"/>
    </location>
</feature>
<feature type="compositionally biased region" description="Basic residues" evidence="1">
    <location>
        <begin position="400"/>
        <end position="412"/>
    </location>
</feature>
<feature type="compositionally biased region" description="Basic and acidic residues" evidence="1">
    <location>
        <begin position="336"/>
        <end position="350"/>
    </location>
</feature>
<protein>
    <submittedName>
        <fullName evidence="2">Uncharacterized protein</fullName>
    </submittedName>
</protein>
<dbReference type="KEGG" id="cdep:91085105"/>
<evidence type="ECO:0000256" key="1">
    <source>
        <dbReference type="SAM" id="MobiDB-lite"/>
    </source>
</evidence>
<evidence type="ECO:0000313" key="3">
    <source>
        <dbReference type="Proteomes" id="UP000094043"/>
    </source>
</evidence>
<proteinExistence type="predicted"/>
<organism evidence="2 3">
    <name type="scientific">Cryptococcus depauperatus CBS 7841</name>
    <dbReference type="NCBI Taxonomy" id="1295531"/>
    <lineage>
        <taxon>Eukaryota</taxon>
        <taxon>Fungi</taxon>
        <taxon>Dikarya</taxon>
        <taxon>Basidiomycota</taxon>
        <taxon>Agaricomycotina</taxon>
        <taxon>Tremellomycetes</taxon>
        <taxon>Tremellales</taxon>
        <taxon>Cryptococcaceae</taxon>
        <taxon>Cryptococcus</taxon>
    </lineage>
</organism>
<feature type="compositionally biased region" description="Basic and acidic residues" evidence="1">
    <location>
        <begin position="366"/>
        <end position="376"/>
    </location>
</feature>
<dbReference type="AlphaFoldDB" id="A0A1E3I977"/>
<sequence length="514" mass="55764">MASQQICQKCGLLRSPPSSLEIMFEEDFQRCFICQTPSKGLYCSSDCRLKDQGALASHAVPERPVITSQVPPALSPYVRPANGVGLSPRSSGQPRPTSHSSSSASSSAASSPLQSPRTNFSEADSPQKHIFNLPPPAYPTKMFSAQTPSSLPMKIPIFLPKASPLLQATGTLGSQGSTVYPIGASIDTLRFGRRPGAVNSVTSPNALLPRCACGLPANHKNRSQSKDRADIMESGFSRLSLGSAMVTREEPSSRPLRIVSDSAIPPFTLSPKGKDEELPAIDASDPAPISERSLVASGSLLSRSRSDPIPLIANSYAHTVVPAPAVSKLTPSRLEPSPERHAAAREDSRPSRQGTHFFKGSNADSARGRSRERQEHQPVMTGSNGILNHPPDREQAPSRSRNRRDSHRRSKDRSRSRARERMKDLDLSRNREPPTPQRSPVSLRNNESSQILPSWSRSTSITDVRKNSEGVVVPVMRRNGSGKKKLAKDDEDKQKQEELRATIQFGQVFGVAAG</sequence>
<dbReference type="EMBL" id="CP143784">
    <property type="protein sequence ID" value="WVN85740.1"/>
    <property type="molecule type" value="Genomic_DNA"/>
</dbReference>
<name>A0A1E3I977_9TREE</name>
<feature type="compositionally biased region" description="Polar residues" evidence="1">
    <location>
        <begin position="88"/>
        <end position="97"/>
    </location>
</feature>
<reference evidence="2" key="1">
    <citation type="submission" date="2016-06" db="EMBL/GenBank/DDBJ databases">
        <authorList>
            <person name="Cuomo C."/>
            <person name="Litvintseva A."/>
            <person name="Heitman J."/>
            <person name="Chen Y."/>
            <person name="Sun S."/>
            <person name="Springer D."/>
            <person name="Dromer F."/>
            <person name="Young S."/>
            <person name="Zeng Q."/>
            <person name="Chapman S."/>
            <person name="Gujja S."/>
            <person name="Saif S."/>
            <person name="Birren B."/>
        </authorList>
    </citation>
    <scope>NUCLEOTIDE SEQUENCE</scope>
    <source>
        <strain evidence="2">CBS 7841</strain>
    </source>
</reference>
<dbReference type="GeneID" id="91085105"/>
<feature type="region of interest" description="Disordered" evidence="1">
    <location>
        <begin position="264"/>
        <end position="285"/>
    </location>
</feature>
<keyword evidence="3" id="KW-1185">Reference proteome</keyword>
<evidence type="ECO:0000313" key="2">
    <source>
        <dbReference type="EMBL" id="WVN85740.1"/>
    </source>
</evidence>